<proteinExistence type="predicted"/>
<dbReference type="OrthoDB" id="73491at2759"/>
<feature type="compositionally biased region" description="Pro residues" evidence="1">
    <location>
        <begin position="58"/>
        <end position="72"/>
    </location>
</feature>
<comment type="caution">
    <text evidence="3">The sequence shown here is derived from an EMBL/GenBank/DDBJ whole genome shotgun (WGS) entry which is preliminary data.</text>
</comment>
<evidence type="ECO:0000256" key="1">
    <source>
        <dbReference type="SAM" id="MobiDB-lite"/>
    </source>
</evidence>
<dbReference type="STRING" id="90262.A0A1X2HYV2"/>
<dbReference type="PANTHER" id="PTHR46370">
    <property type="entry name" value="GPALPP MOTIFS-CONTAINING PROTEIN 1"/>
    <property type="match status" value="1"/>
</dbReference>
<dbReference type="EMBL" id="MCGE01000043">
    <property type="protein sequence ID" value="ORZ05619.1"/>
    <property type="molecule type" value="Genomic_DNA"/>
</dbReference>
<dbReference type="Proteomes" id="UP000193560">
    <property type="component" value="Unassembled WGS sequence"/>
</dbReference>
<evidence type="ECO:0000259" key="2">
    <source>
        <dbReference type="Pfam" id="PF12572"/>
    </source>
</evidence>
<keyword evidence="4" id="KW-1185">Reference proteome</keyword>
<gene>
    <name evidence="3" type="ORF">BCR42DRAFT_398153</name>
</gene>
<feature type="compositionally biased region" description="Basic and acidic residues" evidence="1">
    <location>
        <begin position="226"/>
        <end position="238"/>
    </location>
</feature>
<evidence type="ECO:0000313" key="4">
    <source>
        <dbReference type="Proteomes" id="UP000193560"/>
    </source>
</evidence>
<feature type="compositionally biased region" description="Basic and acidic residues" evidence="1">
    <location>
        <begin position="265"/>
        <end position="278"/>
    </location>
</feature>
<dbReference type="Pfam" id="PF12572">
    <property type="entry name" value="DUF3752"/>
    <property type="match status" value="1"/>
</dbReference>
<feature type="compositionally biased region" description="Basic and acidic residues" evidence="1">
    <location>
        <begin position="287"/>
        <end position="300"/>
    </location>
</feature>
<feature type="region of interest" description="Disordered" evidence="1">
    <location>
        <begin position="132"/>
        <end position="312"/>
    </location>
</feature>
<evidence type="ECO:0000313" key="3">
    <source>
        <dbReference type="EMBL" id="ORZ05619.1"/>
    </source>
</evidence>
<feature type="region of interest" description="Disordered" evidence="1">
    <location>
        <begin position="1"/>
        <end position="111"/>
    </location>
</feature>
<feature type="compositionally biased region" description="Polar residues" evidence="1">
    <location>
        <begin position="138"/>
        <end position="147"/>
    </location>
</feature>
<dbReference type="PANTHER" id="PTHR46370:SF1">
    <property type="entry name" value="GPALPP MOTIFS-CONTAINING PROTEIN 1"/>
    <property type="match status" value="1"/>
</dbReference>
<feature type="compositionally biased region" description="Polar residues" evidence="1">
    <location>
        <begin position="301"/>
        <end position="312"/>
    </location>
</feature>
<sequence>MIGPSIPEHLLKKKQDQDLHQDEDEFPPSTNESSSPTEQPPPNQDLDDDDLADAFMPELPPDLLPQSPPPPSAATTTTKRRTMGPALPPPMSSSSAYDVHDDDIDTIGPVMPSQYDREQAALSSTVAAIEERARKSEQAMTEATSGQKKVERPEWMLAPPDVDYLKNANTGRTRTFNQRTVDAATRDSSGWTDTPADKARKQLQGDTGGNDKSKRAPPPKPTQAELETRRKVEQHNQSERSMSLLELHRMNKGKKRKTGSNAEEDPSKRPFDREKDLMGSRQMSKKQKAELLEKSSEWSDRFSSNTRSGSFL</sequence>
<feature type="compositionally biased region" description="Low complexity" evidence="1">
    <location>
        <begin position="27"/>
        <end position="37"/>
    </location>
</feature>
<feature type="compositionally biased region" description="Basic and acidic residues" evidence="1">
    <location>
        <begin position="9"/>
        <end position="20"/>
    </location>
</feature>
<dbReference type="InterPro" id="IPR022226">
    <property type="entry name" value="DUF3752"/>
</dbReference>
<dbReference type="AlphaFoldDB" id="A0A1X2HYV2"/>
<dbReference type="InterPro" id="IPR046331">
    <property type="entry name" value="GPAM1-like"/>
</dbReference>
<feature type="compositionally biased region" description="Polar residues" evidence="1">
    <location>
        <begin position="167"/>
        <end position="192"/>
    </location>
</feature>
<organism evidence="3 4">
    <name type="scientific">Absidia repens</name>
    <dbReference type="NCBI Taxonomy" id="90262"/>
    <lineage>
        <taxon>Eukaryota</taxon>
        <taxon>Fungi</taxon>
        <taxon>Fungi incertae sedis</taxon>
        <taxon>Mucoromycota</taxon>
        <taxon>Mucoromycotina</taxon>
        <taxon>Mucoromycetes</taxon>
        <taxon>Mucorales</taxon>
        <taxon>Cunninghamellaceae</taxon>
        <taxon>Absidia</taxon>
    </lineage>
</organism>
<accession>A0A1X2HYV2</accession>
<protein>
    <recommendedName>
        <fullName evidence="2">DUF3752 domain-containing protein</fullName>
    </recommendedName>
</protein>
<reference evidence="3 4" key="1">
    <citation type="submission" date="2016-07" db="EMBL/GenBank/DDBJ databases">
        <title>Pervasive Adenine N6-methylation of Active Genes in Fungi.</title>
        <authorList>
            <consortium name="DOE Joint Genome Institute"/>
            <person name="Mondo S.J."/>
            <person name="Dannebaum R.O."/>
            <person name="Kuo R.C."/>
            <person name="Labutti K."/>
            <person name="Haridas S."/>
            <person name="Kuo A."/>
            <person name="Salamov A."/>
            <person name="Ahrendt S.R."/>
            <person name="Lipzen A."/>
            <person name="Sullivan W."/>
            <person name="Andreopoulos W.B."/>
            <person name="Clum A."/>
            <person name="Lindquist E."/>
            <person name="Daum C."/>
            <person name="Ramamoorthy G.K."/>
            <person name="Gryganskyi A."/>
            <person name="Culley D."/>
            <person name="Magnuson J.K."/>
            <person name="James T.Y."/>
            <person name="O'Malley M.A."/>
            <person name="Stajich J.E."/>
            <person name="Spatafora J.W."/>
            <person name="Visel A."/>
            <person name="Grigoriev I.V."/>
        </authorList>
    </citation>
    <scope>NUCLEOTIDE SEQUENCE [LARGE SCALE GENOMIC DNA]</scope>
    <source>
        <strain evidence="3 4">NRRL 1336</strain>
    </source>
</reference>
<feature type="domain" description="DUF3752" evidence="2">
    <location>
        <begin position="171"/>
        <end position="303"/>
    </location>
</feature>
<name>A0A1X2HYV2_9FUNG</name>